<dbReference type="Pfam" id="PF04963">
    <property type="entry name" value="Sigma54_CBD"/>
    <property type="match status" value="1"/>
</dbReference>
<dbReference type="Gene3D" id="1.10.10.1330">
    <property type="entry name" value="RNA polymerase sigma-54 factor, core-binding domain"/>
    <property type="match status" value="1"/>
</dbReference>
<dbReference type="PROSITE" id="PS50044">
    <property type="entry name" value="SIGMA54_3"/>
    <property type="match status" value="1"/>
</dbReference>
<dbReference type="Gene3D" id="1.10.10.60">
    <property type="entry name" value="Homeodomain-like"/>
    <property type="match status" value="1"/>
</dbReference>
<evidence type="ECO:0000256" key="1">
    <source>
        <dbReference type="ARBA" id="ARBA00008798"/>
    </source>
</evidence>
<comment type="similarity">
    <text evidence="1">Belongs to the sigma-54 factor family.</text>
</comment>
<evidence type="ECO:0000259" key="9">
    <source>
        <dbReference type="Pfam" id="PF04552"/>
    </source>
</evidence>
<reference evidence="12" key="1">
    <citation type="submission" date="2018-12" db="EMBL/GenBank/DDBJ databases">
        <title>Complete genome sequence of Paenibacillus sp. MBLB1234.</title>
        <authorList>
            <person name="Nam Y.-D."/>
            <person name="Kang J."/>
            <person name="Chung W.-H."/>
            <person name="Park Y.S."/>
        </authorList>
    </citation>
    <scope>NUCLEOTIDE SEQUENCE [LARGE SCALE GENOMIC DNA]</scope>
    <source>
        <strain evidence="12">MBLB1234</strain>
    </source>
</reference>
<evidence type="ECO:0000256" key="2">
    <source>
        <dbReference type="ARBA" id="ARBA00022478"/>
    </source>
</evidence>
<sequence>MDLTYQPSQIQIQRQKQILTVRMQQSLNILQMPLLELRKKISEEMIENPVLETDTDDFETGYPVGNMEGAGSAPPETADGTAVEPPLFLRDFSASAHASRSDGQIDPLSVLSEERTFSDCLLKQLSEVKTDTVTEKICRYLIASLDEGGYLRETPVEIAFELKTVDLDSIRKAIALIQHMEPAGVGASCLSECILLQLRRMNYREPALFEIADSCLYLVAENRIKKIAERLNISIADAQRYCDCIRKLNPIPSNGFKTGAGEKFIIPEAIIQVDRNGDIQIQYNDFSVQKLSINPYYRNLAEQTDDRETKAYLEAKLKRAAYLIHDVSSRKRTIERILEQIVRLQPLYFLNGPVYLKPMSMKLVADMLGLNESTVSRALQNKSILCPFGTVILKSLFTSTLSLQDDNSPLSPVGVKQKIRELIAAEDKVQPLSDQELTSELNRCGIIISRRTVAKYRDQLQVPSSSLRKRYSV</sequence>
<evidence type="ECO:0000313" key="11">
    <source>
        <dbReference type="EMBL" id="AZS14302.1"/>
    </source>
</evidence>
<dbReference type="GO" id="GO:0016987">
    <property type="term" value="F:sigma factor activity"/>
    <property type="evidence" value="ECO:0007669"/>
    <property type="project" value="UniProtKB-KW"/>
</dbReference>
<proteinExistence type="inferred from homology"/>
<keyword evidence="4" id="KW-0548">Nucleotidyltransferase</keyword>
<evidence type="ECO:0000256" key="8">
    <source>
        <dbReference type="ARBA" id="ARBA00023163"/>
    </source>
</evidence>
<dbReference type="EMBL" id="CP034346">
    <property type="protein sequence ID" value="AZS14302.1"/>
    <property type="molecule type" value="Genomic_DNA"/>
</dbReference>
<dbReference type="Pfam" id="PF00309">
    <property type="entry name" value="Sigma54_AID"/>
    <property type="match status" value="1"/>
</dbReference>
<gene>
    <name evidence="11" type="primary">rpoN</name>
    <name evidence="11" type="ORF">EI981_07395</name>
</gene>
<dbReference type="InterPro" id="IPR007046">
    <property type="entry name" value="RNA_pol_sigma_54_core-bd"/>
</dbReference>
<keyword evidence="7" id="KW-0238">DNA-binding</keyword>
<dbReference type="GO" id="GO:0006352">
    <property type="term" value="P:DNA-templated transcription initiation"/>
    <property type="evidence" value="ECO:0007669"/>
    <property type="project" value="InterPro"/>
</dbReference>
<dbReference type="PRINTS" id="PR00045">
    <property type="entry name" value="SIGMA54FCT"/>
</dbReference>
<organism evidence="11 12">
    <name type="scientific">Paenibacillus lutimineralis</name>
    <dbReference type="NCBI Taxonomy" id="2707005"/>
    <lineage>
        <taxon>Bacteria</taxon>
        <taxon>Bacillati</taxon>
        <taxon>Bacillota</taxon>
        <taxon>Bacilli</taxon>
        <taxon>Bacillales</taxon>
        <taxon>Paenibacillaceae</taxon>
        <taxon>Paenibacillus</taxon>
    </lineage>
</organism>
<dbReference type="NCBIfam" id="TIGR02395">
    <property type="entry name" value="rpoN_sigma"/>
    <property type="match status" value="1"/>
</dbReference>
<dbReference type="InterPro" id="IPR038709">
    <property type="entry name" value="RpoN_core-bd_sf"/>
</dbReference>
<keyword evidence="2" id="KW-0240">DNA-directed RNA polymerase</keyword>
<feature type="domain" description="RNA polymerase sigma factor 54 DNA-binding" evidence="9">
    <location>
        <begin position="311"/>
        <end position="470"/>
    </location>
</feature>
<keyword evidence="6" id="KW-0731">Sigma factor</keyword>
<evidence type="ECO:0000259" key="10">
    <source>
        <dbReference type="Pfam" id="PF04963"/>
    </source>
</evidence>
<feature type="domain" description="RNA polymerase sigma factor 54 core-binding" evidence="10">
    <location>
        <begin position="110"/>
        <end position="297"/>
    </location>
</feature>
<evidence type="ECO:0000256" key="6">
    <source>
        <dbReference type="ARBA" id="ARBA00023082"/>
    </source>
</evidence>
<keyword evidence="3" id="KW-0808">Transferase</keyword>
<name>A0A3Q9IB84_9BACL</name>
<dbReference type="Pfam" id="PF04552">
    <property type="entry name" value="Sigma54_DBD"/>
    <property type="match status" value="1"/>
</dbReference>
<dbReference type="GO" id="GO:0001216">
    <property type="term" value="F:DNA-binding transcription activator activity"/>
    <property type="evidence" value="ECO:0007669"/>
    <property type="project" value="InterPro"/>
</dbReference>
<dbReference type="OrthoDB" id="9814402at2"/>
<dbReference type="PIRSF" id="PIRSF000774">
    <property type="entry name" value="RpoN"/>
    <property type="match status" value="1"/>
</dbReference>
<dbReference type="PANTHER" id="PTHR32248:SF4">
    <property type="entry name" value="RNA POLYMERASE SIGMA-54 FACTOR"/>
    <property type="match status" value="1"/>
</dbReference>
<evidence type="ECO:0000256" key="3">
    <source>
        <dbReference type="ARBA" id="ARBA00022679"/>
    </source>
</evidence>
<dbReference type="GO" id="GO:0016779">
    <property type="term" value="F:nucleotidyltransferase activity"/>
    <property type="evidence" value="ECO:0007669"/>
    <property type="project" value="UniProtKB-KW"/>
</dbReference>
<dbReference type="AlphaFoldDB" id="A0A3Q9IB84"/>
<dbReference type="GO" id="GO:0000428">
    <property type="term" value="C:DNA-directed RNA polymerase complex"/>
    <property type="evidence" value="ECO:0007669"/>
    <property type="project" value="UniProtKB-KW"/>
</dbReference>
<dbReference type="PANTHER" id="PTHR32248">
    <property type="entry name" value="RNA POLYMERASE SIGMA-54 FACTOR"/>
    <property type="match status" value="1"/>
</dbReference>
<dbReference type="PROSITE" id="PS00718">
    <property type="entry name" value="SIGMA54_2"/>
    <property type="match status" value="1"/>
</dbReference>
<keyword evidence="8" id="KW-0804">Transcription</keyword>
<protein>
    <submittedName>
        <fullName evidence="11">RNA polymerase sigma-54 factor</fullName>
    </submittedName>
</protein>
<dbReference type="Proteomes" id="UP000270678">
    <property type="component" value="Chromosome"/>
</dbReference>
<evidence type="ECO:0000256" key="5">
    <source>
        <dbReference type="ARBA" id="ARBA00023015"/>
    </source>
</evidence>
<dbReference type="InterPro" id="IPR007634">
    <property type="entry name" value="RNA_pol_sigma_54_DNA-bd"/>
</dbReference>
<evidence type="ECO:0000256" key="4">
    <source>
        <dbReference type="ARBA" id="ARBA00022695"/>
    </source>
</evidence>
<dbReference type="KEGG" id="plut:EI981_07395"/>
<dbReference type="RefSeq" id="WP_126996838.1">
    <property type="nucleotide sequence ID" value="NZ_CP034346.1"/>
</dbReference>
<dbReference type="InterPro" id="IPR000394">
    <property type="entry name" value="RNA_pol_sigma_54"/>
</dbReference>
<keyword evidence="5" id="KW-0805">Transcription regulation</keyword>
<evidence type="ECO:0000256" key="7">
    <source>
        <dbReference type="ARBA" id="ARBA00023125"/>
    </source>
</evidence>
<dbReference type="GO" id="GO:0003677">
    <property type="term" value="F:DNA binding"/>
    <property type="evidence" value="ECO:0007669"/>
    <property type="project" value="UniProtKB-KW"/>
</dbReference>
<accession>A0A3Q9IB84</accession>
<keyword evidence="12" id="KW-1185">Reference proteome</keyword>
<evidence type="ECO:0000313" key="12">
    <source>
        <dbReference type="Proteomes" id="UP000270678"/>
    </source>
</evidence>